<dbReference type="PIRSF" id="PIRSF021320">
    <property type="entry name" value="DUF984"/>
    <property type="match status" value="1"/>
</dbReference>
<evidence type="ECO:0000313" key="2">
    <source>
        <dbReference type="EMBL" id="RWR01867.1"/>
    </source>
</evidence>
<proteinExistence type="predicted"/>
<dbReference type="CDD" id="cd06553">
    <property type="entry name" value="ASCH_Ef3133_like"/>
    <property type="match status" value="1"/>
</dbReference>
<feature type="domain" description="ASCH" evidence="1">
    <location>
        <begin position="16"/>
        <end position="133"/>
    </location>
</feature>
<evidence type="ECO:0000313" key="3">
    <source>
        <dbReference type="Proteomes" id="UP000288794"/>
    </source>
</evidence>
<evidence type="ECO:0000259" key="1">
    <source>
        <dbReference type="SMART" id="SM01022"/>
    </source>
</evidence>
<dbReference type="SMART" id="SM01022">
    <property type="entry name" value="ASCH"/>
    <property type="match status" value="1"/>
</dbReference>
<organism evidence="2 3">
    <name type="scientific">[Pantoea] beijingensis</name>
    <dbReference type="NCBI Taxonomy" id="1324864"/>
    <lineage>
        <taxon>Bacteria</taxon>
        <taxon>Pseudomonadati</taxon>
        <taxon>Pseudomonadota</taxon>
        <taxon>Gammaproteobacteria</taxon>
        <taxon>Enterobacterales</taxon>
        <taxon>Erwiniaceae</taxon>
        <taxon>Erwinia</taxon>
    </lineage>
</organism>
<dbReference type="PANTHER" id="PTHR39203">
    <property type="entry name" value="CYTOPLASMIC PROTEIN-RELATED"/>
    <property type="match status" value="1"/>
</dbReference>
<dbReference type="InterPro" id="IPR009326">
    <property type="entry name" value="DUF984"/>
</dbReference>
<comment type="caution">
    <text evidence="2">The sequence shown here is derived from an EMBL/GenBank/DDBJ whole genome shotgun (WGS) entry which is preliminary data.</text>
</comment>
<name>A0A443IDF3_9GAMM</name>
<keyword evidence="3" id="KW-1185">Reference proteome</keyword>
<accession>A0A443IDF3</accession>
<dbReference type="Gene3D" id="3.10.400.10">
    <property type="entry name" value="Sulfate adenylyltransferase"/>
    <property type="match status" value="1"/>
</dbReference>
<dbReference type="InterPro" id="IPR015947">
    <property type="entry name" value="PUA-like_sf"/>
</dbReference>
<dbReference type="Pfam" id="PF04266">
    <property type="entry name" value="ASCH"/>
    <property type="match status" value="1"/>
</dbReference>
<dbReference type="InterPro" id="IPR007374">
    <property type="entry name" value="ASCH_domain"/>
</dbReference>
<dbReference type="PANTHER" id="PTHR39203:SF1">
    <property type="entry name" value="CYTOPLASMIC PROTEIN"/>
    <property type="match status" value="1"/>
</dbReference>
<dbReference type="EMBL" id="JMEE01000031">
    <property type="protein sequence ID" value="RWR01867.1"/>
    <property type="molecule type" value="Genomic_DNA"/>
</dbReference>
<reference evidence="2 3" key="1">
    <citation type="submission" date="2014-04" db="EMBL/GenBank/DDBJ databases">
        <title>Draft genome sequence of Pantoea beijingensis strain LMG 27579, an emerging pathogen to Pleurotus eryngii with potential industrial application.</title>
        <authorList>
            <person name="Xu F."/>
            <person name="Liu Y."/>
            <person name="Wang S."/>
            <person name="Yin Y."/>
            <person name="Ma Y."/>
            <person name="Zhao S."/>
            <person name="Rong C."/>
        </authorList>
    </citation>
    <scope>NUCLEOTIDE SEQUENCE [LARGE SCALE GENOMIC DNA]</scope>
    <source>
        <strain evidence="2 3">LMG 27579</strain>
    </source>
</reference>
<gene>
    <name evidence="2" type="ORF">ED28_09505</name>
</gene>
<dbReference type="AlphaFoldDB" id="A0A443IDF3"/>
<protein>
    <recommendedName>
        <fullName evidence="1">ASCH domain-containing protein</fullName>
    </recommendedName>
</protein>
<dbReference type="Proteomes" id="UP000288794">
    <property type="component" value="Unassembled WGS sequence"/>
</dbReference>
<sequence>MIQSMLMKKYAQIPKLTFGDSPEQVNTLSMLVLAGIKTASCCAWQQCVEQNNFPQIGALSLVTDSRGRPCCVVQTLRLEWVTFDCVTQEMAFAEGEGDRSLASWRDEHERFFTAAGFFSHTMPLIFEHFSVIDRLEGVN</sequence>
<dbReference type="RefSeq" id="WP_128177390.1">
    <property type="nucleotide sequence ID" value="NZ_CP071409.1"/>
</dbReference>
<dbReference type="SUPFAM" id="SSF88697">
    <property type="entry name" value="PUA domain-like"/>
    <property type="match status" value="1"/>
</dbReference>